<organism evidence="2 3">
    <name type="scientific">Entamoeba histolytica</name>
    <dbReference type="NCBI Taxonomy" id="5759"/>
    <lineage>
        <taxon>Eukaryota</taxon>
        <taxon>Amoebozoa</taxon>
        <taxon>Evosea</taxon>
        <taxon>Archamoebae</taxon>
        <taxon>Mastigamoebida</taxon>
        <taxon>Entamoebidae</taxon>
        <taxon>Entamoeba</taxon>
    </lineage>
</organism>
<dbReference type="EMBL" id="BDEQ01000001">
    <property type="protein sequence ID" value="GAT94702.1"/>
    <property type="molecule type" value="Genomic_DNA"/>
</dbReference>
<dbReference type="Gene3D" id="3.10.20.90">
    <property type="entry name" value="Phosphatidylinositol 3-kinase Catalytic Subunit, Chain A, domain 1"/>
    <property type="match status" value="1"/>
</dbReference>
<name>A0A175JML9_ENTHI</name>
<dbReference type="AlphaFoldDB" id="A0A175JML9"/>
<dbReference type="InterPro" id="IPR000626">
    <property type="entry name" value="Ubiquitin-like_dom"/>
</dbReference>
<gene>
    <name evidence="2" type="ORF">CL6EHI_c00088</name>
</gene>
<dbReference type="VEuPathDB" id="AmoebaDB:EHI7A_002710"/>
<dbReference type="PROSITE" id="PS50053">
    <property type="entry name" value="UBIQUITIN_2"/>
    <property type="match status" value="1"/>
</dbReference>
<reference evidence="2 3" key="1">
    <citation type="submission" date="2016-05" db="EMBL/GenBank/DDBJ databases">
        <title>First whole genome sequencing of Entamoeba histolytica HM1:IMSS-clone-6.</title>
        <authorList>
            <person name="Mukherjee Avik.K."/>
            <person name="Izumyama S."/>
            <person name="Nakada-Tsukui K."/>
            <person name="Nozaki T."/>
        </authorList>
    </citation>
    <scope>NUCLEOTIDE SEQUENCE [LARGE SCALE GENOMIC DNA]</scope>
    <source>
        <strain evidence="2 3">HM1:IMSS clone 6</strain>
    </source>
</reference>
<protein>
    <recommendedName>
        <fullName evidence="1">Ubiquitin-like domain-containing protein</fullName>
    </recommendedName>
</protein>
<comment type="caution">
    <text evidence="2">The sequence shown here is derived from an EMBL/GenBank/DDBJ whole genome shotgun (WGS) entry which is preliminary data.</text>
</comment>
<dbReference type="VEuPathDB" id="AmoebaDB:EHI5A_011050"/>
<evidence type="ECO:0000259" key="1">
    <source>
        <dbReference type="PROSITE" id="PS50053"/>
    </source>
</evidence>
<feature type="domain" description="Ubiquitin-like" evidence="1">
    <location>
        <begin position="1"/>
        <end position="78"/>
    </location>
</feature>
<dbReference type="VEuPathDB" id="AmoebaDB:KM1_011100"/>
<evidence type="ECO:0000313" key="3">
    <source>
        <dbReference type="Proteomes" id="UP000078387"/>
    </source>
</evidence>
<accession>A0A175JML9</accession>
<proteinExistence type="predicted"/>
<evidence type="ECO:0000313" key="2">
    <source>
        <dbReference type="EMBL" id="GAT94702.1"/>
    </source>
</evidence>
<dbReference type="Proteomes" id="UP000078387">
    <property type="component" value="Unassembled WGS sequence"/>
</dbReference>
<sequence>MSYYIKLRRAKQTYFIVVVPSDTIGIVKQRLAMVAGCNPDIIGILSKDNKTIMSDDTQLGVGVEVGQLFYFVLRNETGEYEPLKIIDLV</sequence>